<dbReference type="GO" id="GO:0006508">
    <property type="term" value="P:proteolysis"/>
    <property type="evidence" value="ECO:0007669"/>
    <property type="project" value="UniProtKB-KW"/>
</dbReference>
<evidence type="ECO:0000256" key="15">
    <source>
        <dbReference type="ARBA" id="ARBA00023316"/>
    </source>
</evidence>
<evidence type="ECO:0000259" key="20">
    <source>
        <dbReference type="Pfam" id="PF00905"/>
    </source>
</evidence>
<evidence type="ECO:0000256" key="19">
    <source>
        <dbReference type="SAM" id="Phobius"/>
    </source>
</evidence>
<dbReference type="PANTHER" id="PTHR32282">
    <property type="entry name" value="BINDING PROTEIN TRANSPEPTIDASE, PUTATIVE-RELATED"/>
    <property type="match status" value="1"/>
</dbReference>
<feature type="domain" description="Penicillin-binding protein transpeptidase" evidence="20">
    <location>
        <begin position="441"/>
        <end position="679"/>
    </location>
</feature>
<keyword evidence="19" id="KW-1133">Transmembrane helix</keyword>
<feature type="transmembrane region" description="Helical" evidence="19">
    <location>
        <begin position="23"/>
        <end position="42"/>
    </location>
</feature>
<protein>
    <submittedName>
        <fullName evidence="22">Penicillin-binding protein 1A</fullName>
    </submittedName>
</protein>
<keyword evidence="13 19" id="KW-0472">Membrane</keyword>
<accession>A0A1M5LMA3</accession>
<evidence type="ECO:0000259" key="21">
    <source>
        <dbReference type="Pfam" id="PF00912"/>
    </source>
</evidence>
<evidence type="ECO:0000313" key="22">
    <source>
        <dbReference type="EMBL" id="SHG66197.1"/>
    </source>
</evidence>
<dbReference type="SUPFAM" id="SSF56601">
    <property type="entry name" value="beta-lactamase/transpeptidase-like"/>
    <property type="match status" value="1"/>
</dbReference>
<keyword evidence="11" id="KW-0133">Cell shape</keyword>
<dbReference type="Proteomes" id="UP000184212">
    <property type="component" value="Unassembled WGS sequence"/>
</dbReference>
<keyword evidence="15" id="KW-0961">Cell wall biogenesis/degradation</keyword>
<keyword evidence="14" id="KW-0511">Multifunctional enzyme</keyword>
<evidence type="ECO:0000256" key="7">
    <source>
        <dbReference type="ARBA" id="ARBA00022670"/>
    </source>
</evidence>
<feature type="compositionally biased region" description="Basic and acidic residues" evidence="18">
    <location>
        <begin position="758"/>
        <end position="768"/>
    </location>
</feature>
<comment type="similarity">
    <text evidence="4">In the N-terminal section; belongs to the glycosyltransferase 51 family.</text>
</comment>
<comment type="catalytic activity">
    <reaction evidence="16">
        <text>Preferential cleavage: (Ac)2-L-Lys-D-Ala-|-D-Ala. Also transpeptidation of peptidyl-alanyl moieties that are N-acyl substituents of D-alanine.</text>
        <dbReference type="EC" id="3.4.16.4"/>
    </reaction>
</comment>
<dbReference type="InterPro" id="IPR036950">
    <property type="entry name" value="PBP_transglycosylase"/>
</dbReference>
<evidence type="ECO:0000256" key="5">
    <source>
        <dbReference type="ARBA" id="ARBA00022475"/>
    </source>
</evidence>
<dbReference type="GO" id="GO:0008360">
    <property type="term" value="P:regulation of cell shape"/>
    <property type="evidence" value="ECO:0007669"/>
    <property type="project" value="UniProtKB-KW"/>
</dbReference>
<evidence type="ECO:0000256" key="16">
    <source>
        <dbReference type="ARBA" id="ARBA00034000"/>
    </source>
</evidence>
<evidence type="ECO:0000256" key="4">
    <source>
        <dbReference type="ARBA" id="ARBA00007739"/>
    </source>
</evidence>
<dbReference type="STRING" id="947013.SAMN04488109_1296"/>
<dbReference type="InterPro" id="IPR012338">
    <property type="entry name" value="Beta-lactam/transpept-like"/>
</dbReference>
<dbReference type="GO" id="GO:0005886">
    <property type="term" value="C:plasma membrane"/>
    <property type="evidence" value="ECO:0007669"/>
    <property type="project" value="UniProtKB-SubCell"/>
</dbReference>
<evidence type="ECO:0000256" key="9">
    <source>
        <dbReference type="ARBA" id="ARBA00022679"/>
    </source>
</evidence>
<evidence type="ECO:0000256" key="13">
    <source>
        <dbReference type="ARBA" id="ARBA00023136"/>
    </source>
</evidence>
<evidence type="ECO:0000256" key="3">
    <source>
        <dbReference type="ARBA" id="ARBA00007090"/>
    </source>
</evidence>
<evidence type="ECO:0000256" key="2">
    <source>
        <dbReference type="ARBA" id="ARBA00004752"/>
    </source>
</evidence>
<keyword evidence="9" id="KW-0808">Transferase</keyword>
<keyword evidence="5" id="KW-1003">Cell membrane</keyword>
<proteinExistence type="inferred from homology"/>
<evidence type="ECO:0000256" key="18">
    <source>
        <dbReference type="SAM" id="MobiDB-lite"/>
    </source>
</evidence>
<evidence type="ECO:0000256" key="12">
    <source>
        <dbReference type="ARBA" id="ARBA00022984"/>
    </source>
</evidence>
<dbReference type="Gene3D" id="1.10.3810.10">
    <property type="entry name" value="Biosynthetic peptidoglycan transglycosylase-like"/>
    <property type="match status" value="1"/>
</dbReference>
<evidence type="ECO:0000256" key="10">
    <source>
        <dbReference type="ARBA" id="ARBA00022801"/>
    </source>
</evidence>
<dbReference type="SUPFAM" id="SSF53955">
    <property type="entry name" value="Lysozyme-like"/>
    <property type="match status" value="1"/>
</dbReference>
<dbReference type="Pfam" id="PF00912">
    <property type="entry name" value="Transgly"/>
    <property type="match status" value="1"/>
</dbReference>
<evidence type="ECO:0000256" key="1">
    <source>
        <dbReference type="ARBA" id="ARBA00004236"/>
    </source>
</evidence>
<keyword evidence="23" id="KW-1185">Reference proteome</keyword>
<keyword evidence="12" id="KW-0573">Peptidoglycan synthesis</keyword>
<evidence type="ECO:0000256" key="17">
    <source>
        <dbReference type="ARBA" id="ARBA00049902"/>
    </source>
</evidence>
<dbReference type="InterPro" id="IPR001460">
    <property type="entry name" value="PCN-bd_Tpept"/>
</dbReference>
<reference evidence="22 23" key="1">
    <citation type="submission" date="2016-11" db="EMBL/GenBank/DDBJ databases">
        <authorList>
            <person name="Jaros S."/>
            <person name="Januszkiewicz K."/>
            <person name="Wedrychowicz H."/>
        </authorList>
    </citation>
    <scope>NUCLEOTIDE SEQUENCE [LARGE SCALE GENOMIC DNA]</scope>
    <source>
        <strain evidence="22 23">DSM 24574</strain>
    </source>
</reference>
<dbReference type="GO" id="GO:0071555">
    <property type="term" value="P:cell wall organization"/>
    <property type="evidence" value="ECO:0007669"/>
    <property type="project" value="UniProtKB-KW"/>
</dbReference>
<dbReference type="EMBL" id="FQWQ01000001">
    <property type="protein sequence ID" value="SHG66197.1"/>
    <property type="molecule type" value="Genomic_DNA"/>
</dbReference>
<evidence type="ECO:0000313" key="23">
    <source>
        <dbReference type="Proteomes" id="UP000184212"/>
    </source>
</evidence>
<comment type="pathway">
    <text evidence="2">Cell wall biogenesis; peptidoglycan biosynthesis.</text>
</comment>
<dbReference type="GO" id="GO:0008955">
    <property type="term" value="F:peptidoglycan glycosyltransferase activity"/>
    <property type="evidence" value="ECO:0007669"/>
    <property type="project" value="UniProtKB-EC"/>
</dbReference>
<comment type="catalytic activity">
    <reaction evidence="17">
        <text>[GlcNAc-(1-&gt;4)-Mur2Ac(oyl-L-Ala-gamma-D-Glu-L-Lys-D-Ala-D-Ala)](n)-di-trans,octa-cis-undecaprenyl diphosphate + beta-D-GlcNAc-(1-&gt;4)-Mur2Ac(oyl-L-Ala-gamma-D-Glu-L-Lys-D-Ala-D-Ala)-di-trans,octa-cis-undecaprenyl diphosphate = [GlcNAc-(1-&gt;4)-Mur2Ac(oyl-L-Ala-gamma-D-Glu-L-Lys-D-Ala-D-Ala)](n+1)-di-trans,octa-cis-undecaprenyl diphosphate + di-trans,octa-cis-undecaprenyl diphosphate + H(+)</text>
        <dbReference type="Rhea" id="RHEA:23708"/>
        <dbReference type="Rhea" id="RHEA-COMP:9602"/>
        <dbReference type="Rhea" id="RHEA-COMP:9603"/>
        <dbReference type="ChEBI" id="CHEBI:15378"/>
        <dbReference type="ChEBI" id="CHEBI:58405"/>
        <dbReference type="ChEBI" id="CHEBI:60033"/>
        <dbReference type="ChEBI" id="CHEBI:78435"/>
        <dbReference type="EC" id="2.4.99.28"/>
    </reaction>
</comment>
<evidence type="ECO:0000256" key="14">
    <source>
        <dbReference type="ARBA" id="ARBA00023268"/>
    </source>
</evidence>
<dbReference type="Gene3D" id="3.40.710.10">
    <property type="entry name" value="DD-peptidase/beta-lactamase superfamily"/>
    <property type="match status" value="2"/>
</dbReference>
<keyword evidence="10" id="KW-0378">Hydrolase</keyword>
<dbReference type="GO" id="GO:0009002">
    <property type="term" value="F:serine-type D-Ala-D-Ala carboxypeptidase activity"/>
    <property type="evidence" value="ECO:0007669"/>
    <property type="project" value="UniProtKB-EC"/>
</dbReference>
<dbReference type="InterPro" id="IPR001264">
    <property type="entry name" value="Glyco_trans_51"/>
</dbReference>
<evidence type="ECO:0000256" key="8">
    <source>
        <dbReference type="ARBA" id="ARBA00022676"/>
    </source>
</evidence>
<dbReference type="InterPro" id="IPR050396">
    <property type="entry name" value="Glycosyltr_51/Transpeptidase"/>
</dbReference>
<dbReference type="PANTHER" id="PTHR32282:SF11">
    <property type="entry name" value="PENICILLIN-BINDING PROTEIN 1B"/>
    <property type="match status" value="1"/>
</dbReference>
<dbReference type="Pfam" id="PF00905">
    <property type="entry name" value="Transpeptidase"/>
    <property type="match status" value="1"/>
</dbReference>
<dbReference type="AlphaFoldDB" id="A0A1M5LMA3"/>
<dbReference type="GO" id="GO:0030288">
    <property type="term" value="C:outer membrane-bounded periplasmic space"/>
    <property type="evidence" value="ECO:0007669"/>
    <property type="project" value="TreeGrafter"/>
</dbReference>
<keyword evidence="8" id="KW-0328">Glycosyltransferase</keyword>
<comment type="similarity">
    <text evidence="3">In the C-terminal section; belongs to the transpeptidase family.</text>
</comment>
<feature type="domain" description="Glycosyl transferase family 51" evidence="21">
    <location>
        <begin position="86"/>
        <end position="266"/>
    </location>
</feature>
<dbReference type="RefSeq" id="WP_084137937.1">
    <property type="nucleotide sequence ID" value="NZ_FQWQ01000001.1"/>
</dbReference>
<keyword evidence="19" id="KW-0812">Transmembrane</keyword>
<evidence type="ECO:0000256" key="6">
    <source>
        <dbReference type="ARBA" id="ARBA00022645"/>
    </source>
</evidence>
<name>A0A1M5LMA3_9BACT</name>
<organism evidence="22 23">
    <name type="scientific">Chryseolinea serpens</name>
    <dbReference type="NCBI Taxonomy" id="947013"/>
    <lineage>
        <taxon>Bacteria</taxon>
        <taxon>Pseudomonadati</taxon>
        <taxon>Bacteroidota</taxon>
        <taxon>Cytophagia</taxon>
        <taxon>Cytophagales</taxon>
        <taxon>Fulvivirgaceae</taxon>
        <taxon>Chryseolinea</taxon>
    </lineage>
</organism>
<dbReference type="OrthoDB" id="9766909at2"/>
<dbReference type="GO" id="GO:0008658">
    <property type="term" value="F:penicillin binding"/>
    <property type="evidence" value="ECO:0007669"/>
    <property type="project" value="InterPro"/>
</dbReference>
<dbReference type="InterPro" id="IPR023346">
    <property type="entry name" value="Lysozyme-like_dom_sf"/>
</dbReference>
<gene>
    <name evidence="22" type="ORF">SAMN04488109_1296</name>
</gene>
<evidence type="ECO:0000256" key="11">
    <source>
        <dbReference type="ARBA" id="ARBA00022960"/>
    </source>
</evidence>
<keyword evidence="7" id="KW-0645">Protease</keyword>
<feature type="region of interest" description="Disordered" evidence="18">
    <location>
        <begin position="740"/>
        <end position="768"/>
    </location>
</feature>
<sequence>MAVRKTAKIKELLQRRSPWFRRAVKAIWIFFFVITIGCPLYIVSVKYNFLGLYGEMPSLKSIENPENDLSSDVISADGVSLGRYFSYNRSQVPFNKLSPVLVKTLITSEDIRFKEHSGLDAKALIRAVIGAVTFRSSQIGGGSTLTQQLAKNLFTLNPELDGSLAKLGRVPQRLIRKSKEWIISVYLERHFTKDEILVMYLNTCDFDNNALGIKVAAETYFNKQPDKLNVQESAVLVGMLQSPARFNPKAHPEASFRKRNEVLYKLFKDGYLSRAKYDSTKVLPIDMKFSVQNQNKGLATYFRTVITPELSKWCKENGYNLWESGLKIYTTIDSRMQRYAEEAVAEQMKIQQKKFNEHWKGQNPWIDDNKREIPGFLESRIKQTDYYRELVRKYGERGDSVKIMLNLKKRMTVFTWNGERDTVFSSMDSLRYYKHFLNTGFMSMDPNTGAVKAWVGGINHKYFKYDHVKQGTRQPGSTFKPFVYGTAMDQGYNPNQTFLDISPTFTLVGGGTWRPANSDGKYGTGEKLTLRQALAQSKNTITAQLLQRVGIDNVVNFAKAAGITSPLDPVPTLCLGVSDVSLYELVGGYSTFVNLGIHTEPFYITRIEDKNGNVVASFSPKIHGEAMNEHTAYKMVYMLRGGVEEEGGSSQALSKAVKEDNEVGGKTGTTSNASDGWYMGITHDLVSGAWVGGDERSIHYRSWSLGQGGSTARPIWDRYMQKVYADRSLEYKKGQFRRPSTPLDMTLDVSQYPADSTYDDKDYNDPNK</sequence>
<dbReference type="GO" id="GO:0009252">
    <property type="term" value="P:peptidoglycan biosynthetic process"/>
    <property type="evidence" value="ECO:0007669"/>
    <property type="project" value="UniProtKB-KW"/>
</dbReference>
<keyword evidence="6" id="KW-0121">Carboxypeptidase</keyword>
<comment type="subcellular location">
    <subcellularLocation>
        <location evidence="1">Cell membrane</location>
    </subcellularLocation>
</comment>